<name>A0A377HNB4_GRIHO</name>
<dbReference type="AlphaFoldDB" id="A0A377HNB4"/>
<accession>A0A377HNB4</accession>
<reference evidence="1 2" key="1">
    <citation type="submission" date="2018-06" db="EMBL/GenBank/DDBJ databases">
        <authorList>
            <consortium name="Pathogen Informatics"/>
            <person name="Doyle S."/>
        </authorList>
    </citation>
    <scope>NUCLEOTIDE SEQUENCE [LARGE SCALE GENOMIC DNA]</scope>
    <source>
        <strain evidence="1 2">NCTC11645</strain>
    </source>
</reference>
<protein>
    <submittedName>
        <fullName evidence="1">Uncharacterized protein</fullName>
    </submittedName>
</protein>
<proteinExistence type="predicted"/>
<dbReference type="EMBL" id="UGHD01000002">
    <property type="protein sequence ID" value="STO57616.1"/>
    <property type="molecule type" value="Genomic_DNA"/>
</dbReference>
<dbReference type="RefSeq" id="WP_115659824.1">
    <property type="nucleotide sequence ID" value="NZ_UGHD01000002.1"/>
</dbReference>
<evidence type="ECO:0000313" key="1">
    <source>
        <dbReference type="EMBL" id="STO57616.1"/>
    </source>
</evidence>
<sequence length="420" mass="45946">MDKKVKGSWLIHHTNKLQNVTNQGQYQNTFVAGKAGILLSAISETNQNVVSNERLDVLASAANINTAFELPRLLDVLSEHELIDRAASGVGVLGVTTTSALQHTSNIFESLEPKPAEESAIELAEIASRRPVKSEEVKEELSDTYKMAANEISQLFHDSEHIGFVDAELIGKNEKILFNGNLFRRDSAAKIKVVLDSLTSAEEALMNELTLMLKQNACVAYSDAVRLLGESLFRKVNSVGFFDINIVSNNSEEVGYLTLPSAFSKYSNSMVDDAFDLAKAFVASLTYGMTKSSYARGQISAIERLLQALIDGREVGPVTAIGQDYRVLELKGVVSIRNGSKNGRSGPMMRLLKKEVGELALQAIKYGDVSEQSIPSLPGAAITKFRGPEANREIIRREQIQRSPFETNDMINALRTGGGF</sequence>
<evidence type="ECO:0000313" key="2">
    <source>
        <dbReference type="Proteomes" id="UP000254512"/>
    </source>
</evidence>
<dbReference type="Proteomes" id="UP000254512">
    <property type="component" value="Unassembled WGS sequence"/>
</dbReference>
<organism evidence="1 2">
    <name type="scientific">Grimontia hollisae</name>
    <name type="common">Vibrio hollisae</name>
    <dbReference type="NCBI Taxonomy" id="673"/>
    <lineage>
        <taxon>Bacteria</taxon>
        <taxon>Pseudomonadati</taxon>
        <taxon>Pseudomonadota</taxon>
        <taxon>Gammaproteobacteria</taxon>
        <taxon>Vibrionales</taxon>
        <taxon>Vibrionaceae</taxon>
        <taxon>Grimontia</taxon>
    </lineage>
</organism>
<gene>
    <name evidence="1" type="ORF">NCTC11645_02008</name>
</gene>